<dbReference type="GO" id="GO:0008484">
    <property type="term" value="F:sulfuric ester hydrolase activity"/>
    <property type="evidence" value="ECO:0007669"/>
    <property type="project" value="TreeGrafter"/>
</dbReference>
<feature type="non-terminal residue" evidence="5">
    <location>
        <position position="288"/>
    </location>
</feature>
<comment type="caution">
    <text evidence="5">The sequence shown here is derived from an EMBL/GenBank/DDBJ whole genome shotgun (WGS) entry which is preliminary data.</text>
</comment>
<dbReference type="Gene3D" id="3.40.720.10">
    <property type="entry name" value="Alkaline Phosphatase, subunit A"/>
    <property type="match status" value="1"/>
</dbReference>
<dbReference type="PANTHER" id="PTHR45953">
    <property type="entry name" value="IDURONATE 2-SULFATASE"/>
    <property type="match status" value="1"/>
</dbReference>
<evidence type="ECO:0000256" key="2">
    <source>
        <dbReference type="ARBA" id="ARBA00022723"/>
    </source>
</evidence>
<feature type="domain" description="Sulfatase N-terminal" evidence="4">
    <location>
        <begin position="34"/>
        <end position="274"/>
    </location>
</feature>
<dbReference type="Pfam" id="PF00884">
    <property type="entry name" value="Sulfatase"/>
    <property type="match status" value="1"/>
</dbReference>
<dbReference type="InterPro" id="IPR024607">
    <property type="entry name" value="Sulfatase_CS"/>
</dbReference>
<dbReference type="AlphaFoldDB" id="X0S002"/>
<dbReference type="GO" id="GO:0046872">
    <property type="term" value="F:metal ion binding"/>
    <property type="evidence" value="ECO:0007669"/>
    <property type="project" value="UniProtKB-KW"/>
</dbReference>
<reference evidence="5" key="1">
    <citation type="journal article" date="2014" name="Front. Microbiol.">
        <title>High frequency of phylogenetically diverse reductive dehalogenase-homologous genes in deep subseafloor sedimentary metagenomes.</title>
        <authorList>
            <person name="Kawai M."/>
            <person name="Futagami T."/>
            <person name="Toyoda A."/>
            <person name="Takaki Y."/>
            <person name="Nishi S."/>
            <person name="Hori S."/>
            <person name="Arai W."/>
            <person name="Tsubouchi T."/>
            <person name="Morono Y."/>
            <person name="Uchiyama I."/>
            <person name="Ito T."/>
            <person name="Fujiyama A."/>
            <person name="Inagaki F."/>
            <person name="Takami H."/>
        </authorList>
    </citation>
    <scope>NUCLEOTIDE SEQUENCE</scope>
    <source>
        <strain evidence="5">Expedition CK06-06</strain>
    </source>
</reference>
<dbReference type="PANTHER" id="PTHR45953:SF1">
    <property type="entry name" value="IDURONATE 2-SULFATASE"/>
    <property type="match status" value="1"/>
</dbReference>
<gene>
    <name evidence="5" type="ORF">S01H1_02556</name>
</gene>
<evidence type="ECO:0000256" key="1">
    <source>
        <dbReference type="ARBA" id="ARBA00008779"/>
    </source>
</evidence>
<dbReference type="EMBL" id="BARS01001253">
    <property type="protein sequence ID" value="GAF69307.1"/>
    <property type="molecule type" value="Genomic_DNA"/>
</dbReference>
<proteinExistence type="inferred from homology"/>
<dbReference type="InterPro" id="IPR017850">
    <property type="entry name" value="Alkaline_phosphatase_core_sf"/>
</dbReference>
<dbReference type="SUPFAM" id="SSF53649">
    <property type="entry name" value="Alkaline phosphatase-like"/>
    <property type="match status" value="1"/>
</dbReference>
<accession>X0S002</accession>
<dbReference type="GO" id="GO:0005737">
    <property type="term" value="C:cytoplasm"/>
    <property type="evidence" value="ECO:0007669"/>
    <property type="project" value="TreeGrafter"/>
</dbReference>
<evidence type="ECO:0000256" key="3">
    <source>
        <dbReference type="ARBA" id="ARBA00022801"/>
    </source>
</evidence>
<keyword evidence="2" id="KW-0479">Metal-binding</keyword>
<protein>
    <recommendedName>
        <fullName evidence="4">Sulfatase N-terminal domain-containing protein</fullName>
    </recommendedName>
</protein>
<dbReference type="PROSITE" id="PS00523">
    <property type="entry name" value="SULFATASE_1"/>
    <property type="match status" value="1"/>
</dbReference>
<comment type="similarity">
    <text evidence="1">Belongs to the sulfatase family.</text>
</comment>
<sequence length="288" mass="33046">MDVCDTPYWETINACREIGYKMYDIRSEQENRKPNVLLIMCDDLNDYSGAFSGHPQVRTPNIDRLAKSGVIFANAHCNSPVCSPSRNSLFTGVYTHKSKDFGWTAHYKQPVLKNCKTLMEYFKENGYQVVGSGKLLHHNLNSLWDEWGVEINNYGPFAYNGKDLVGHPSVPEPFRSIGAVDGSFAPLSDVPTFPEDSVGPDKPGWIYSWDKEKYLNYIDENNRDLTPDEMHAEWAVKKIKELENQDEQKPFFMGVGFVRPHTPLYAPKRFFDMFPIDEIELSLIKKDD</sequence>
<keyword evidence="3" id="KW-0378">Hydrolase</keyword>
<evidence type="ECO:0000259" key="4">
    <source>
        <dbReference type="Pfam" id="PF00884"/>
    </source>
</evidence>
<name>X0S002_9ZZZZ</name>
<evidence type="ECO:0000313" key="5">
    <source>
        <dbReference type="EMBL" id="GAF69307.1"/>
    </source>
</evidence>
<organism evidence="5">
    <name type="scientific">marine sediment metagenome</name>
    <dbReference type="NCBI Taxonomy" id="412755"/>
    <lineage>
        <taxon>unclassified sequences</taxon>
        <taxon>metagenomes</taxon>
        <taxon>ecological metagenomes</taxon>
    </lineage>
</organism>
<dbReference type="InterPro" id="IPR000917">
    <property type="entry name" value="Sulfatase_N"/>
</dbReference>